<comment type="catalytic activity">
    <reaction evidence="7">
        <text>NAD(+) + H2O = ADP-D-ribose + nicotinamide + H(+)</text>
        <dbReference type="Rhea" id="RHEA:16301"/>
        <dbReference type="ChEBI" id="CHEBI:15377"/>
        <dbReference type="ChEBI" id="CHEBI:15378"/>
        <dbReference type="ChEBI" id="CHEBI:17154"/>
        <dbReference type="ChEBI" id="CHEBI:57540"/>
        <dbReference type="ChEBI" id="CHEBI:57967"/>
        <dbReference type="EC" id="3.2.2.6"/>
    </reaction>
    <physiologicalReaction direction="left-to-right" evidence="7">
        <dbReference type="Rhea" id="RHEA:16302"/>
    </physiologicalReaction>
</comment>
<evidence type="ECO:0000313" key="10">
    <source>
        <dbReference type="Proteomes" id="UP000008311"/>
    </source>
</evidence>
<dbReference type="Gene3D" id="3.80.10.10">
    <property type="entry name" value="Ribonuclease Inhibitor"/>
    <property type="match status" value="2"/>
</dbReference>
<dbReference type="Pfam" id="PF23286">
    <property type="entry name" value="LRR_13"/>
    <property type="match status" value="1"/>
</dbReference>
<evidence type="ECO:0000313" key="9">
    <source>
        <dbReference type="EMBL" id="EEF51023.1"/>
    </source>
</evidence>
<dbReference type="GO" id="GO:0043531">
    <property type="term" value="F:ADP binding"/>
    <property type="evidence" value="ECO:0007669"/>
    <property type="project" value="InterPro"/>
</dbReference>
<dbReference type="PANTHER" id="PTHR11017:SF574">
    <property type="entry name" value="ADP-RIBOSYL CYCLASE_CYCLIC ADP-RIBOSE HYDROLASE"/>
    <property type="match status" value="1"/>
</dbReference>
<dbReference type="InterPro" id="IPR045344">
    <property type="entry name" value="C-JID"/>
</dbReference>
<dbReference type="PRINTS" id="PR00364">
    <property type="entry name" value="DISEASERSIST"/>
</dbReference>
<dbReference type="InterPro" id="IPR000157">
    <property type="entry name" value="TIR_dom"/>
</dbReference>
<dbReference type="InterPro" id="IPR042197">
    <property type="entry name" value="Apaf_helical"/>
</dbReference>
<keyword evidence="3" id="KW-0677">Repeat</keyword>
<dbReference type="InterPro" id="IPR027417">
    <property type="entry name" value="P-loop_NTPase"/>
</dbReference>
<evidence type="ECO:0000256" key="4">
    <source>
        <dbReference type="ARBA" id="ARBA00022801"/>
    </source>
</evidence>
<dbReference type="EMBL" id="EQ973774">
    <property type="protein sequence ID" value="EEF51023.1"/>
    <property type="molecule type" value="Genomic_DNA"/>
</dbReference>
<evidence type="ECO:0000256" key="1">
    <source>
        <dbReference type="ARBA" id="ARBA00011982"/>
    </source>
</evidence>
<keyword evidence="4" id="KW-0378">Hydrolase</keyword>
<dbReference type="InterPro" id="IPR035897">
    <property type="entry name" value="Toll_tir_struct_dom_sf"/>
</dbReference>
<dbReference type="Gene3D" id="3.40.50.300">
    <property type="entry name" value="P-loop containing nucleotide triphosphate hydrolases"/>
    <property type="match status" value="1"/>
</dbReference>
<gene>
    <name evidence="9" type="ORF">RCOM_1681370</name>
</gene>
<keyword evidence="5" id="KW-0611">Plant defense</keyword>
<dbReference type="PROSITE" id="PS50104">
    <property type="entry name" value="TIR"/>
    <property type="match status" value="1"/>
</dbReference>
<evidence type="ECO:0000256" key="3">
    <source>
        <dbReference type="ARBA" id="ARBA00022737"/>
    </source>
</evidence>
<dbReference type="InterPro" id="IPR058546">
    <property type="entry name" value="RPS4B/Roq1-like_LRR"/>
</dbReference>
<proteinExistence type="predicted"/>
<dbReference type="SUPFAM" id="SSF52058">
    <property type="entry name" value="L domain-like"/>
    <property type="match status" value="1"/>
</dbReference>
<dbReference type="GO" id="GO:0006952">
    <property type="term" value="P:defense response"/>
    <property type="evidence" value="ECO:0007669"/>
    <property type="project" value="InterPro"/>
</dbReference>
<dbReference type="AlphaFoldDB" id="B9RBV2"/>
<dbReference type="SUPFAM" id="SSF52540">
    <property type="entry name" value="P-loop containing nucleoside triphosphate hydrolases"/>
    <property type="match status" value="1"/>
</dbReference>
<dbReference type="Pfam" id="PF23282">
    <property type="entry name" value="WHD_ROQ1"/>
    <property type="match status" value="1"/>
</dbReference>
<evidence type="ECO:0000256" key="5">
    <source>
        <dbReference type="ARBA" id="ARBA00022821"/>
    </source>
</evidence>
<keyword evidence="6" id="KW-0520">NAD</keyword>
<dbReference type="FunFam" id="3.80.10.10:FF:000386">
    <property type="entry name" value="Disease resistance protein RPS4"/>
    <property type="match status" value="1"/>
</dbReference>
<feature type="domain" description="TIR" evidence="8">
    <location>
        <begin position="14"/>
        <end position="172"/>
    </location>
</feature>
<dbReference type="Pfam" id="PF00931">
    <property type="entry name" value="NB-ARC"/>
    <property type="match status" value="1"/>
</dbReference>
<dbReference type="KEGG" id="rcu:8272452"/>
<dbReference type="InterPro" id="IPR044974">
    <property type="entry name" value="Disease_R_plants"/>
</dbReference>
<dbReference type="InterPro" id="IPR032675">
    <property type="entry name" value="LRR_dom_sf"/>
</dbReference>
<evidence type="ECO:0000256" key="2">
    <source>
        <dbReference type="ARBA" id="ARBA00022614"/>
    </source>
</evidence>
<keyword evidence="10" id="KW-1185">Reference proteome</keyword>
<accession>B9RBV2</accession>
<evidence type="ECO:0000256" key="6">
    <source>
        <dbReference type="ARBA" id="ARBA00023027"/>
    </source>
</evidence>
<dbReference type="GO" id="GO:0061809">
    <property type="term" value="F:NAD+ nucleosidase activity, cyclic ADP-ribose generating"/>
    <property type="evidence" value="ECO:0007669"/>
    <property type="project" value="UniProtKB-EC"/>
</dbReference>
<dbReference type="Gene3D" id="1.10.8.430">
    <property type="entry name" value="Helical domain of apoptotic protease-activating factors"/>
    <property type="match status" value="1"/>
</dbReference>
<dbReference type="GO" id="GO:0007165">
    <property type="term" value="P:signal transduction"/>
    <property type="evidence" value="ECO:0007669"/>
    <property type="project" value="InterPro"/>
</dbReference>
<dbReference type="FunCoup" id="B9RBV2">
    <property type="interactions" value="11"/>
</dbReference>
<dbReference type="Pfam" id="PF01582">
    <property type="entry name" value="TIR"/>
    <property type="match status" value="1"/>
</dbReference>
<evidence type="ECO:0000259" key="8">
    <source>
        <dbReference type="PROSITE" id="PS50104"/>
    </source>
</evidence>
<name>B9RBV2_RICCO</name>
<sequence length="1137" mass="130266">MATSLSTSHTTHQWKYDVFLSFRGEDTRDNFTSHLFAALSRKSVITFMDNNDLHVGEEITPAISKAIEESKIAIVIFSERYAFSRWCLNEIVRIIECKETCGQLVLPVFYHVGPSDVSVFAEAFPSYDQFEKVQKWKNALSKAANLSAFDSRVTRPESKLVDEIVMYTLKQLKQSYSSDVVEGIVGVDSRIEQIKELLSIGSVDVRFLGIWGMGGIGKTTLAEAVFYQIAYQFEGSCFLANVRGNFEKNGGLARLQEELLSKTLEKRDFKIDTPNIGYSFWVKQMLKHRRVLIVVDDANDSEQLDLLVGSHDWFGPGSRIIVTSRDKQVLTKIVDDIYEVKELVHHEALQLFNQTTFKKKCVPEDYSYLSDLVIEYAKGVPLALKVLGSFLFGKSKTEWESALDKLKKAPHRATQNVLKISYDGLDAEEKNIFLDIACFFRGESVEMVTKILDGCGFSTKIGLCLLVDKSLITILNDKVEMHDLLQEMGKEIVLQESKQPSQRTRLWNHEDILHVFSRNLGTETIEGMCLNTSMINKIELNSNAFGRMYNLRFLKFYQSYIHGGFKECTKIRLPQGLDSLSNELRYLHWHGYPLKSLPARIHLMNLVVLVLPYSKVKRLWKGCKDLKKLKVIDLSYSQALIRITELTTASNLSYMKLSGCKNLRSMPSTTRWKSLSTLEMNYCTKLESLPSSICKLKSLESLSLCGCSNLQSFPEILESMDRLKVLVLNGTAIKELPSSIERLKGLSSIYLENCRNLAHLPESFCNLKALYWLFLTFCPKLEKLPEKLSNLTTLEDLSVGVCNLLKLPSHMNHLSCISKLDLSGNYFDQLPSFKYLLNLRCLDISSCRRLRSLPEVPHSLTDIDAHDCRSLETISGLKQIFQLKYTHTFYDKKIIFTSCFKMDESAWSDFLADAQFWIQKVAMRAKDEESFSIWYPGSKIPKWFGYQSEGSSIVIQLHPRSHKHNLLGFTLCVVLAFEDEFEYHNSFFDVLCVYQLKNYRGEYTDCKEVYSSRTHVSGKNKYVGSDHVILFYDPNFSSTEANELSYNEASFEFYWQNNESCCMQSSMVKKCAAIPLYSREEECCNRLEGPIEIGINPMEEEAIDHKRYWDGSESSDEEREDRYPKKLKLMDGMIVPS</sequence>
<dbReference type="SMART" id="SM00255">
    <property type="entry name" value="TIR"/>
    <property type="match status" value="1"/>
</dbReference>
<dbReference type="OMA" id="FIGCDCY"/>
<dbReference type="OrthoDB" id="849147at2759"/>
<organism evidence="9 10">
    <name type="scientific">Ricinus communis</name>
    <name type="common">Castor bean</name>
    <dbReference type="NCBI Taxonomy" id="3988"/>
    <lineage>
        <taxon>Eukaryota</taxon>
        <taxon>Viridiplantae</taxon>
        <taxon>Streptophyta</taxon>
        <taxon>Embryophyta</taxon>
        <taxon>Tracheophyta</taxon>
        <taxon>Spermatophyta</taxon>
        <taxon>Magnoliopsida</taxon>
        <taxon>eudicotyledons</taxon>
        <taxon>Gunneridae</taxon>
        <taxon>Pentapetalae</taxon>
        <taxon>rosids</taxon>
        <taxon>fabids</taxon>
        <taxon>Malpighiales</taxon>
        <taxon>Euphorbiaceae</taxon>
        <taxon>Acalyphoideae</taxon>
        <taxon>Acalypheae</taxon>
        <taxon>Ricinus</taxon>
    </lineage>
</organism>
<dbReference type="InterPro" id="IPR058192">
    <property type="entry name" value="WHD_ROQ1-like"/>
</dbReference>
<dbReference type="eggNOG" id="ENOG502SI7S">
    <property type="taxonomic scope" value="Eukaryota"/>
</dbReference>
<dbReference type="EC" id="3.2.2.6" evidence="1"/>
<protein>
    <recommendedName>
        <fullName evidence="1">ADP-ribosyl cyclase/cyclic ADP-ribose hydrolase</fullName>
        <ecNumber evidence="1">3.2.2.6</ecNumber>
    </recommendedName>
</protein>
<dbReference type="PANTHER" id="PTHR11017">
    <property type="entry name" value="LEUCINE-RICH REPEAT-CONTAINING PROTEIN"/>
    <property type="match status" value="1"/>
</dbReference>
<dbReference type="Gene3D" id="3.40.50.10140">
    <property type="entry name" value="Toll/interleukin-1 receptor homology (TIR) domain"/>
    <property type="match status" value="1"/>
</dbReference>
<dbReference type="Proteomes" id="UP000008311">
    <property type="component" value="Unassembled WGS sequence"/>
</dbReference>
<dbReference type="Pfam" id="PF20160">
    <property type="entry name" value="C-JID"/>
    <property type="match status" value="1"/>
</dbReference>
<evidence type="ECO:0000256" key="7">
    <source>
        <dbReference type="ARBA" id="ARBA00047304"/>
    </source>
</evidence>
<keyword evidence="2" id="KW-0433">Leucine-rich repeat</keyword>
<dbReference type="InterPro" id="IPR002182">
    <property type="entry name" value="NB-ARC"/>
</dbReference>
<reference evidence="10" key="1">
    <citation type="journal article" date="2010" name="Nat. Biotechnol.">
        <title>Draft genome sequence of the oilseed species Ricinus communis.</title>
        <authorList>
            <person name="Chan A.P."/>
            <person name="Crabtree J."/>
            <person name="Zhao Q."/>
            <person name="Lorenzi H."/>
            <person name="Orvis J."/>
            <person name="Puiu D."/>
            <person name="Melake-Berhan A."/>
            <person name="Jones K.M."/>
            <person name="Redman J."/>
            <person name="Chen G."/>
            <person name="Cahoon E.B."/>
            <person name="Gedil M."/>
            <person name="Stanke M."/>
            <person name="Haas B.J."/>
            <person name="Wortman J.R."/>
            <person name="Fraser-Liggett C.M."/>
            <person name="Ravel J."/>
            <person name="Rabinowicz P.D."/>
        </authorList>
    </citation>
    <scope>NUCLEOTIDE SEQUENCE [LARGE SCALE GENOMIC DNA]</scope>
    <source>
        <strain evidence="10">cv. Hale</strain>
    </source>
</reference>
<dbReference type="InParanoid" id="B9RBV2"/>
<dbReference type="SUPFAM" id="SSF52200">
    <property type="entry name" value="Toll/Interleukin receptor TIR domain"/>
    <property type="match status" value="1"/>
</dbReference>
<dbReference type="FunFam" id="3.40.50.10140:FF:000007">
    <property type="entry name" value="Disease resistance protein (TIR-NBS-LRR class)"/>
    <property type="match status" value="1"/>
</dbReference>